<dbReference type="Gene3D" id="3.40.50.300">
    <property type="entry name" value="P-loop containing nucleotide triphosphate hydrolases"/>
    <property type="match status" value="1"/>
</dbReference>
<protein>
    <recommendedName>
        <fullName evidence="3">AAA+ ATPase domain-containing protein</fullName>
    </recommendedName>
</protein>
<gene>
    <name evidence="1" type="ORF">GPUN_0876</name>
</gene>
<proteinExistence type="predicted"/>
<dbReference type="Proteomes" id="UP000053586">
    <property type="component" value="Unassembled WGS sequence"/>
</dbReference>
<dbReference type="EMBL" id="BAET01000007">
    <property type="protein sequence ID" value="GAB55008.1"/>
    <property type="molecule type" value="Genomic_DNA"/>
</dbReference>
<dbReference type="Pfam" id="PF13481">
    <property type="entry name" value="AAA_25"/>
    <property type="match status" value="1"/>
</dbReference>
<dbReference type="OrthoDB" id="784829at2"/>
<dbReference type="InterPro" id="IPR038724">
    <property type="entry name" value="RepA"/>
</dbReference>
<dbReference type="eggNOG" id="COG3598">
    <property type="taxonomic scope" value="Bacteria"/>
</dbReference>
<reference evidence="1 2" key="1">
    <citation type="journal article" date="2012" name="J. Bacteriol.">
        <title>Genome sequence of proteorhodopsin-containing sea ice bacterium Glaciecola punicea ACAM 611T.</title>
        <authorList>
            <person name="Qin Q.-L."/>
            <person name="Xie B.-B."/>
            <person name="Shu Y.-L."/>
            <person name="Rong J.-C."/>
            <person name="Zhao D.-L."/>
            <person name="Zhang X.-Y."/>
            <person name="Chen X.-L."/>
            <person name="Zhou B.-C."/>
            <person name="Zhanga Y.-Z."/>
        </authorList>
    </citation>
    <scope>NUCLEOTIDE SEQUENCE [LARGE SCALE GENOMIC DNA]</scope>
    <source>
        <strain evidence="1 2">ACAM 611</strain>
    </source>
</reference>
<evidence type="ECO:0000313" key="1">
    <source>
        <dbReference type="EMBL" id="GAB55008.1"/>
    </source>
</evidence>
<dbReference type="SUPFAM" id="SSF52540">
    <property type="entry name" value="P-loop containing nucleoside triphosphate hydrolases"/>
    <property type="match status" value="1"/>
</dbReference>
<name>H5T9N1_9ALTE</name>
<dbReference type="InterPro" id="IPR027417">
    <property type="entry name" value="P-loop_NTPase"/>
</dbReference>
<accession>H5T9N1</accession>
<reference evidence="1 2" key="2">
    <citation type="journal article" date="2017" name="Antonie Van Leeuwenhoek">
        <title>Rhizobium rhizosphaerae sp. nov., a novel species isolated from rice rhizosphere.</title>
        <authorList>
            <person name="Zhao J.J."/>
            <person name="Zhang J."/>
            <person name="Zhang R.J."/>
            <person name="Zhang C.W."/>
            <person name="Yin H.Q."/>
            <person name="Zhang X.X."/>
        </authorList>
    </citation>
    <scope>NUCLEOTIDE SEQUENCE [LARGE SCALE GENOMIC DNA]</scope>
    <source>
        <strain evidence="1 2">ACAM 611</strain>
    </source>
</reference>
<dbReference type="AlphaFoldDB" id="H5T9N1"/>
<comment type="caution">
    <text evidence="1">The sequence shown here is derived from an EMBL/GenBank/DDBJ whole genome shotgun (WGS) entry which is preliminary data.</text>
</comment>
<evidence type="ECO:0008006" key="3">
    <source>
        <dbReference type="Google" id="ProtNLM"/>
    </source>
</evidence>
<sequence>MPYTLTPISLLTAKQPKNTWLIKDIVEQATTGMLFGSPASGKSFIAMEMAFCIAIGHDFADRPVCQGQVVYLAGEGFNGLTKRFKALEEKYQTQTSDVFISNMPAALICEKSKVEVLEEINNICPNPSLIIVDTLHRNFGGGDENSAKDVGKLMEVITAIINDTNAAVLLVHHSGHSSGDRARGSSALKAALDVEYKISKKGDVVTMKNTKVKDFDEPKPISFNLVPQPISGWLDDAGKPVKSAILELYNDTVPKGKVFLNKRESSILNALEALIDDKGISLPQSAIKANPMLSGKRYIHVDDWRTEVYQLLDADKLDQQAKQKAFKRAREKLEKEKQVIVTAELYCLS</sequence>
<keyword evidence="2" id="KW-1185">Reference proteome</keyword>
<evidence type="ECO:0000313" key="2">
    <source>
        <dbReference type="Proteomes" id="UP000053586"/>
    </source>
</evidence>
<dbReference type="RefSeq" id="WP_006003674.1">
    <property type="nucleotide sequence ID" value="NZ_BAET01000007.1"/>
</dbReference>
<organism evidence="1 2">
    <name type="scientific">Glaciecola punicea ACAM 611</name>
    <dbReference type="NCBI Taxonomy" id="1121923"/>
    <lineage>
        <taxon>Bacteria</taxon>
        <taxon>Pseudomonadati</taxon>
        <taxon>Pseudomonadota</taxon>
        <taxon>Gammaproteobacteria</taxon>
        <taxon>Alteromonadales</taxon>
        <taxon>Alteromonadaceae</taxon>
        <taxon>Glaciecola</taxon>
    </lineage>
</organism>
<dbReference type="CDD" id="cd01125">
    <property type="entry name" value="RepA_RSF1010_like"/>
    <property type="match status" value="1"/>
</dbReference>